<feature type="transmembrane region" description="Helical" evidence="1">
    <location>
        <begin position="145"/>
        <end position="161"/>
    </location>
</feature>
<dbReference type="EMBL" id="BMCP01000001">
    <property type="protein sequence ID" value="GGE32432.1"/>
    <property type="molecule type" value="Genomic_DNA"/>
</dbReference>
<name>A0A8J2VJ74_9RHOB</name>
<evidence type="ECO:0000256" key="1">
    <source>
        <dbReference type="SAM" id="Phobius"/>
    </source>
</evidence>
<organism evidence="3 4">
    <name type="scientific">Agaricicola taiwanensis</name>
    <dbReference type="NCBI Taxonomy" id="591372"/>
    <lineage>
        <taxon>Bacteria</taxon>
        <taxon>Pseudomonadati</taxon>
        <taxon>Pseudomonadota</taxon>
        <taxon>Alphaproteobacteria</taxon>
        <taxon>Rhodobacterales</taxon>
        <taxon>Paracoccaceae</taxon>
        <taxon>Agaricicola</taxon>
    </lineage>
</organism>
<feature type="transmembrane region" description="Helical" evidence="1">
    <location>
        <begin position="470"/>
        <end position="490"/>
    </location>
</feature>
<feature type="transmembrane region" description="Helical" evidence="1">
    <location>
        <begin position="358"/>
        <end position="378"/>
    </location>
</feature>
<dbReference type="Pfam" id="PF01970">
    <property type="entry name" value="TctA"/>
    <property type="match status" value="1"/>
</dbReference>
<dbReference type="PANTHER" id="PTHR35342:SF5">
    <property type="entry name" value="TRICARBOXYLIC TRANSPORT PROTEIN"/>
    <property type="match status" value="1"/>
</dbReference>
<protein>
    <submittedName>
        <fullName evidence="3">C4-dicarboxylate ABC transporter permease</fullName>
    </submittedName>
</protein>
<feature type="transmembrane region" description="Helical" evidence="1">
    <location>
        <begin position="167"/>
        <end position="186"/>
    </location>
</feature>
<feature type="transmembrane region" description="Helical" evidence="1">
    <location>
        <begin position="106"/>
        <end position="133"/>
    </location>
</feature>
<dbReference type="RefSeq" id="WP_188408315.1">
    <property type="nucleotide sequence ID" value="NZ_BMCP01000001.1"/>
</dbReference>
<feature type="transmembrane region" description="Helical" evidence="1">
    <location>
        <begin position="44"/>
        <end position="66"/>
    </location>
</feature>
<feature type="transmembrane region" description="Helical" evidence="1">
    <location>
        <begin position="315"/>
        <end position="338"/>
    </location>
</feature>
<evidence type="ECO:0000313" key="4">
    <source>
        <dbReference type="Proteomes" id="UP000602745"/>
    </source>
</evidence>
<dbReference type="Proteomes" id="UP000602745">
    <property type="component" value="Unassembled WGS sequence"/>
</dbReference>
<sequence>MIDALLSALPLVFEPANLFAVLLGTVAGLVVGALPGLTVTTGIAVLIPLTFGLDPLFALGMMAGMYNGGSYGGAIPAILLRVPGTPASVATILDGYEMTKQGKAAYALQVAVVSGVIGSVLSAISLIIFAPGLVKLSLLFGPAEYFWVAILGLATVASLLGDDFLKGLIATVIGLLIGTIGTDISSGTERYTFGLLEFADGLDIVVLLSALFAIPPVLMMIEEALKTGMPGDLLKLKRQGSVLADWRRYLPIWMRSSVIGIIIGVLPGAGGSMSCYLAYNDAKRASRQPETFGKGNPEGVAASEAGNGADNAASLIPALTLGIPGSGVAAVILGGLLVHGLRPGPQLFAEHPDVVYGFMVQMLLSAVMLAVVGGLTATRIFGQALRLPRVVLAPVIMLFVTVGVYAVNNTMFDLYTLLGIGLVAYMLDKLDYPNAPIILGVILGPIAESQLLLAMTISGGDPMALVSSPMSMIMIALTLFVLATPLWTVWKQRRRSSVEPAK</sequence>
<keyword evidence="1" id="KW-1133">Transmembrane helix</keyword>
<dbReference type="InterPro" id="IPR002823">
    <property type="entry name" value="DUF112_TM"/>
</dbReference>
<feature type="transmembrane region" description="Helical" evidence="1">
    <location>
        <begin position="16"/>
        <end position="37"/>
    </location>
</feature>
<feature type="domain" description="DUF112" evidence="2">
    <location>
        <begin position="18"/>
        <end position="439"/>
    </location>
</feature>
<keyword evidence="1" id="KW-0812">Transmembrane</keyword>
<dbReference type="PANTHER" id="PTHR35342">
    <property type="entry name" value="TRICARBOXYLIC TRANSPORT PROTEIN"/>
    <property type="match status" value="1"/>
</dbReference>
<reference evidence="3" key="2">
    <citation type="submission" date="2020-09" db="EMBL/GenBank/DDBJ databases">
        <authorList>
            <person name="Sun Q."/>
            <person name="Sedlacek I."/>
        </authorList>
    </citation>
    <scope>NUCLEOTIDE SEQUENCE</scope>
    <source>
        <strain evidence="3">CCM 7684</strain>
    </source>
</reference>
<keyword evidence="1" id="KW-0472">Membrane</keyword>
<evidence type="ECO:0000313" key="3">
    <source>
        <dbReference type="EMBL" id="GGE32432.1"/>
    </source>
</evidence>
<reference evidence="3" key="1">
    <citation type="journal article" date="2014" name="Int. J. Syst. Evol. Microbiol.">
        <title>Complete genome sequence of Corynebacterium casei LMG S-19264T (=DSM 44701T), isolated from a smear-ripened cheese.</title>
        <authorList>
            <consortium name="US DOE Joint Genome Institute (JGI-PGF)"/>
            <person name="Walter F."/>
            <person name="Albersmeier A."/>
            <person name="Kalinowski J."/>
            <person name="Ruckert C."/>
        </authorList>
    </citation>
    <scope>NUCLEOTIDE SEQUENCE</scope>
    <source>
        <strain evidence="3">CCM 7684</strain>
    </source>
</reference>
<feature type="transmembrane region" description="Helical" evidence="1">
    <location>
        <begin position="437"/>
        <end position="458"/>
    </location>
</feature>
<gene>
    <name evidence="3" type="ORF">GCM10007276_07140</name>
</gene>
<feature type="transmembrane region" description="Helical" evidence="1">
    <location>
        <begin position="198"/>
        <end position="221"/>
    </location>
</feature>
<proteinExistence type="predicted"/>
<comment type="caution">
    <text evidence="3">The sequence shown here is derived from an EMBL/GenBank/DDBJ whole genome shotgun (WGS) entry which is preliminary data.</text>
</comment>
<feature type="transmembrane region" description="Helical" evidence="1">
    <location>
        <begin position="258"/>
        <end position="279"/>
    </location>
</feature>
<feature type="transmembrane region" description="Helical" evidence="1">
    <location>
        <begin position="390"/>
        <end position="408"/>
    </location>
</feature>
<evidence type="ECO:0000259" key="2">
    <source>
        <dbReference type="Pfam" id="PF01970"/>
    </source>
</evidence>
<accession>A0A8J2VJ74</accession>
<dbReference type="AlphaFoldDB" id="A0A8J2VJ74"/>
<keyword evidence="4" id="KW-1185">Reference proteome</keyword>